<evidence type="ECO:0000313" key="5">
    <source>
        <dbReference type="Proteomes" id="UP000467840"/>
    </source>
</evidence>
<dbReference type="Gene3D" id="3.40.1110.10">
    <property type="entry name" value="Calcium-transporting ATPase, cytoplasmic domain N"/>
    <property type="match status" value="1"/>
</dbReference>
<evidence type="ECO:0000256" key="1">
    <source>
        <dbReference type="ARBA" id="ARBA00022842"/>
    </source>
</evidence>
<dbReference type="GO" id="GO:0005388">
    <property type="term" value="F:P-type calcium transporter activity"/>
    <property type="evidence" value="ECO:0007669"/>
    <property type="project" value="TreeGrafter"/>
</dbReference>
<feature type="transmembrane region" description="Helical" evidence="2">
    <location>
        <begin position="105"/>
        <end position="122"/>
    </location>
</feature>
<dbReference type="PANTHER" id="PTHR24093">
    <property type="entry name" value="CATION TRANSPORTING ATPASE"/>
    <property type="match status" value="1"/>
</dbReference>
<sequence>MANKKTGKLSPSHSFIILDINPHNSSFNINQANLTELVKKKNHKRLRQLGGVAGIASAIKTDIEGGICGGVQDIARRQEAFGSNAYKKPPTKSFFHFLVEAFKDLTIAILLACAALSLGFGIKEHGLKEGWYDGGSIFVAVFLVIAVSAVSNYRQNRQFDKLSRVSNNIKIDVVRQGRRQQVADGYGRMLVTSVGMNTTWGEMMSHISRDTSEQTPLQARLNKLTSSIGKVGLAVAFLVLAVLLIRYFTGNTQDENGNREFNGSKTKADDIVNAVVGIVAAAVTIVVVAIPEGLPLAVTLTLAYSMKRMMADKAMVTKFWLGQESMEQSTSSISPHVLELIKQGVALNTTGSAYRANPEAEYEFSGSPTEKAILSWAILDLEMDMEEQKQSCITVHVEAFNSQKKRSGVLIRKKLDNTIHVHWKGAAEMILAMCSSYYDASGIMKDLDDQQKSVFKKIIQGMADNSLRCIAFAHTQISEQQHGEGMEGKNSKKTA</sequence>
<dbReference type="EMBL" id="JAAGAX010000005">
    <property type="protein sequence ID" value="KAF2313904.1"/>
    <property type="molecule type" value="Genomic_DNA"/>
</dbReference>
<reference evidence="4 5" key="1">
    <citation type="journal article" date="2020" name="Mol. Plant">
        <title>The Chromosome-Based Rubber Tree Genome Provides New Insights into Spurge Genome Evolution and Rubber Biosynthesis.</title>
        <authorList>
            <person name="Liu J."/>
            <person name="Shi C."/>
            <person name="Shi C.C."/>
            <person name="Li W."/>
            <person name="Zhang Q.J."/>
            <person name="Zhang Y."/>
            <person name="Li K."/>
            <person name="Lu H.F."/>
            <person name="Shi C."/>
            <person name="Zhu S.T."/>
            <person name="Xiao Z.Y."/>
            <person name="Nan H."/>
            <person name="Yue Y."/>
            <person name="Zhu X.G."/>
            <person name="Wu Y."/>
            <person name="Hong X.N."/>
            <person name="Fan G.Y."/>
            <person name="Tong Y."/>
            <person name="Zhang D."/>
            <person name="Mao C.L."/>
            <person name="Liu Y.L."/>
            <person name="Hao S.J."/>
            <person name="Liu W.Q."/>
            <person name="Lv M.Q."/>
            <person name="Zhang H.B."/>
            <person name="Liu Y."/>
            <person name="Hu-Tang G.R."/>
            <person name="Wang J.P."/>
            <person name="Wang J.H."/>
            <person name="Sun Y.H."/>
            <person name="Ni S.B."/>
            <person name="Chen W.B."/>
            <person name="Zhang X.C."/>
            <person name="Jiao Y.N."/>
            <person name="Eichler E.E."/>
            <person name="Li G.H."/>
            <person name="Liu X."/>
            <person name="Gao L.Z."/>
        </authorList>
    </citation>
    <scope>NUCLEOTIDE SEQUENCE [LARGE SCALE GENOMIC DNA]</scope>
    <source>
        <strain evidence="5">cv. GT1</strain>
        <tissue evidence="4">Leaf</tissue>
    </source>
</reference>
<gene>
    <name evidence="4" type="ORF">GH714_020445</name>
</gene>
<name>A0A6A6MKT4_HEVBR</name>
<dbReference type="InterPro" id="IPR023299">
    <property type="entry name" value="ATPase_P-typ_cyto_dom_N"/>
</dbReference>
<dbReference type="GO" id="GO:0000166">
    <property type="term" value="F:nucleotide binding"/>
    <property type="evidence" value="ECO:0007669"/>
    <property type="project" value="InterPro"/>
</dbReference>
<dbReference type="Pfam" id="PF13246">
    <property type="entry name" value="Cation_ATPase"/>
    <property type="match status" value="1"/>
</dbReference>
<proteinExistence type="predicted"/>
<keyword evidence="2" id="KW-0812">Transmembrane</keyword>
<feature type="transmembrane region" description="Helical" evidence="2">
    <location>
        <begin position="228"/>
        <end position="248"/>
    </location>
</feature>
<dbReference type="InterPro" id="IPR004014">
    <property type="entry name" value="ATPase_P-typ_cation-transptr_N"/>
</dbReference>
<dbReference type="Pfam" id="PF00690">
    <property type="entry name" value="Cation_ATPase_N"/>
    <property type="match status" value="1"/>
</dbReference>
<dbReference type="Proteomes" id="UP000467840">
    <property type="component" value="Chromosome 15"/>
</dbReference>
<organism evidence="4 5">
    <name type="scientific">Hevea brasiliensis</name>
    <name type="common">Para rubber tree</name>
    <name type="synonym">Siphonia brasiliensis</name>
    <dbReference type="NCBI Taxonomy" id="3981"/>
    <lineage>
        <taxon>Eukaryota</taxon>
        <taxon>Viridiplantae</taxon>
        <taxon>Streptophyta</taxon>
        <taxon>Embryophyta</taxon>
        <taxon>Tracheophyta</taxon>
        <taxon>Spermatophyta</taxon>
        <taxon>Magnoliopsida</taxon>
        <taxon>eudicotyledons</taxon>
        <taxon>Gunneridae</taxon>
        <taxon>Pentapetalae</taxon>
        <taxon>rosids</taxon>
        <taxon>fabids</taxon>
        <taxon>Malpighiales</taxon>
        <taxon>Euphorbiaceae</taxon>
        <taxon>Crotonoideae</taxon>
        <taxon>Micrandreae</taxon>
        <taxon>Hevea</taxon>
    </lineage>
</organism>
<dbReference type="GO" id="GO:0005886">
    <property type="term" value="C:plasma membrane"/>
    <property type="evidence" value="ECO:0007669"/>
    <property type="project" value="TreeGrafter"/>
</dbReference>
<dbReference type="SUPFAM" id="SSF81660">
    <property type="entry name" value="Metal cation-transporting ATPase, ATP-binding domain N"/>
    <property type="match status" value="1"/>
</dbReference>
<dbReference type="InterPro" id="IPR023298">
    <property type="entry name" value="ATPase_P-typ_TM_dom_sf"/>
</dbReference>
<dbReference type="SMART" id="SM00831">
    <property type="entry name" value="Cation_ATPase_N"/>
    <property type="match status" value="1"/>
</dbReference>
<keyword evidence="1" id="KW-0460">Magnesium</keyword>
<comment type="caution">
    <text evidence="4">The sequence shown here is derived from an EMBL/GenBank/DDBJ whole genome shotgun (WGS) entry which is preliminary data.</text>
</comment>
<feature type="domain" description="Cation-transporting P-type ATPase N-terminal" evidence="3">
    <location>
        <begin position="48"/>
        <end position="122"/>
    </location>
</feature>
<keyword evidence="2" id="KW-1133">Transmembrane helix</keyword>
<evidence type="ECO:0000256" key="2">
    <source>
        <dbReference type="SAM" id="Phobius"/>
    </source>
</evidence>
<evidence type="ECO:0000259" key="3">
    <source>
        <dbReference type="SMART" id="SM00831"/>
    </source>
</evidence>
<dbReference type="PANTHER" id="PTHR24093:SF434">
    <property type="entry name" value="CALCIUM-TRANSPORTING ATPASE 13, PLASMA MEMBRANE-TYPE-RELATED"/>
    <property type="match status" value="1"/>
</dbReference>
<feature type="transmembrane region" description="Helical" evidence="2">
    <location>
        <begin position="271"/>
        <end position="304"/>
    </location>
</feature>
<dbReference type="SUPFAM" id="SSF81665">
    <property type="entry name" value="Calcium ATPase, transmembrane domain M"/>
    <property type="match status" value="1"/>
</dbReference>
<feature type="transmembrane region" description="Helical" evidence="2">
    <location>
        <begin position="134"/>
        <end position="153"/>
    </location>
</feature>
<dbReference type="AlphaFoldDB" id="A0A6A6MKT4"/>
<keyword evidence="5" id="KW-1185">Reference proteome</keyword>
<protein>
    <recommendedName>
        <fullName evidence="3">Cation-transporting P-type ATPase N-terminal domain-containing protein</fullName>
    </recommendedName>
</protein>
<accession>A0A6A6MKT4</accession>
<keyword evidence="2" id="KW-0472">Membrane</keyword>
<dbReference type="Gene3D" id="1.20.1110.10">
    <property type="entry name" value="Calcium-transporting ATPase, transmembrane domain"/>
    <property type="match status" value="1"/>
</dbReference>
<evidence type="ECO:0000313" key="4">
    <source>
        <dbReference type="EMBL" id="KAF2313904.1"/>
    </source>
</evidence>